<feature type="compositionally biased region" description="Basic and acidic residues" evidence="1">
    <location>
        <begin position="269"/>
        <end position="283"/>
    </location>
</feature>
<feature type="compositionally biased region" description="Polar residues" evidence="1">
    <location>
        <begin position="51"/>
        <end position="65"/>
    </location>
</feature>
<feature type="region of interest" description="Disordered" evidence="1">
    <location>
        <begin position="49"/>
        <end position="113"/>
    </location>
</feature>
<feature type="compositionally biased region" description="Basic and acidic residues" evidence="1">
    <location>
        <begin position="7"/>
        <end position="20"/>
    </location>
</feature>
<feature type="region of interest" description="Disordered" evidence="1">
    <location>
        <begin position="1"/>
        <end position="35"/>
    </location>
</feature>
<feature type="compositionally biased region" description="Low complexity" evidence="1">
    <location>
        <begin position="375"/>
        <end position="390"/>
    </location>
</feature>
<evidence type="ECO:0000256" key="1">
    <source>
        <dbReference type="SAM" id="MobiDB-lite"/>
    </source>
</evidence>
<gene>
    <name evidence="2" type="ORF">QBC46DRAFT_409452</name>
</gene>
<feature type="region of interest" description="Disordered" evidence="1">
    <location>
        <begin position="190"/>
        <end position="312"/>
    </location>
</feature>
<feature type="compositionally biased region" description="Polar residues" evidence="1">
    <location>
        <begin position="223"/>
        <end position="234"/>
    </location>
</feature>
<evidence type="ECO:0000313" key="2">
    <source>
        <dbReference type="EMBL" id="KAK3939196.1"/>
    </source>
</evidence>
<accession>A0AAN6N4T8</accession>
<feature type="region of interest" description="Disordered" evidence="1">
    <location>
        <begin position="346"/>
        <end position="476"/>
    </location>
</feature>
<protein>
    <submittedName>
        <fullName evidence="2">Uncharacterized protein</fullName>
    </submittedName>
</protein>
<organism evidence="2 3">
    <name type="scientific">Diplogelasinospora grovesii</name>
    <dbReference type="NCBI Taxonomy" id="303347"/>
    <lineage>
        <taxon>Eukaryota</taxon>
        <taxon>Fungi</taxon>
        <taxon>Dikarya</taxon>
        <taxon>Ascomycota</taxon>
        <taxon>Pezizomycotina</taxon>
        <taxon>Sordariomycetes</taxon>
        <taxon>Sordariomycetidae</taxon>
        <taxon>Sordariales</taxon>
        <taxon>Diplogelasinosporaceae</taxon>
        <taxon>Diplogelasinospora</taxon>
    </lineage>
</organism>
<comment type="caution">
    <text evidence="2">The sequence shown here is derived from an EMBL/GenBank/DDBJ whole genome shotgun (WGS) entry which is preliminary data.</text>
</comment>
<feature type="compositionally biased region" description="Low complexity" evidence="1">
    <location>
        <begin position="66"/>
        <end position="79"/>
    </location>
</feature>
<proteinExistence type="predicted"/>
<dbReference type="AlphaFoldDB" id="A0AAN6N4T8"/>
<feature type="compositionally biased region" description="Polar residues" evidence="1">
    <location>
        <begin position="298"/>
        <end position="307"/>
    </location>
</feature>
<reference evidence="3" key="1">
    <citation type="journal article" date="2023" name="Mol. Phylogenet. Evol.">
        <title>Genome-scale phylogeny and comparative genomics of the fungal order Sordariales.</title>
        <authorList>
            <person name="Hensen N."/>
            <person name="Bonometti L."/>
            <person name="Westerberg I."/>
            <person name="Brannstrom I.O."/>
            <person name="Guillou S."/>
            <person name="Cros-Aarteil S."/>
            <person name="Calhoun S."/>
            <person name="Haridas S."/>
            <person name="Kuo A."/>
            <person name="Mondo S."/>
            <person name="Pangilinan J."/>
            <person name="Riley R."/>
            <person name="LaButti K."/>
            <person name="Andreopoulos B."/>
            <person name="Lipzen A."/>
            <person name="Chen C."/>
            <person name="Yan M."/>
            <person name="Daum C."/>
            <person name="Ng V."/>
            <person name="Clum A."/>
            <person name="Steindorff A."/>
            <person name="Ohm R.A."/>
            <person name="Martin F."/>
            <person name="Silar P."/>
            <person name="Natvig D.O."/>
            <person name="Lalanne C."/>
            <person name="Gautier V."/>
            <person name="Ament-Velasquez S.L."/>
            <person name="Kruys A."/>
            <person name="Hutchinson M.I."/>
            <person name="Powell A.J."/>
            <person name="Barry K."/>
            <person name="Miller A.N."/>
            <person name="Grigoriev I.V."/>
            <person name="Debuchy R."/>
            <person name="Gladieux P."/>
            <person name="Hiltunen Thoren M."/>
            <person name="Johannesson H."/>
        </authorList>
    </citation>
    <scope>NUCLEOTIDE SEQUENCE [LARGE SCALE GENOMIC DNA]</scope>
    <source>
        <strain evidence="3">CBS 340.73</strain>
    </source>
</reference>
<feature type="compositionally biased region" description="Low complexity" evidence="1">
    <location>
        <begin position="237"/>
        <end position="261"/>
    </location>
</feature>
<dbReference type="Proteomes" id="UP001303473">
    <property type="component" value="Unassembled WGS sequence"/>
</dbReference>
<feature type="compositionally biased region" description="Basic and acidic residues" evidence="1">
    <location>
        <begin position="137"/>
        <end position="152"/>
    </location>
</feature>
<feature type="region of interest" description="Disordered" evidence="1">
    <location>
        <begin position="133"/>
        <end position="175"/>
    </location>
</feature>
<feature type="compositionally biased region" description="Low complexity" evidence="1">
    <location>
        <begin position="284"/>
        <end position="297"/>
    </location>
</feature>
<name>A0AAN6N4T8_9PEZI</name>
<feature type="compositionally biased region" description="Low complexity" evidence="1">
    <location>
        <begin position="89"/>
        <end position="111"/>
    </location>
</feature>
<feature type="compositionally biased region" description="Polar residues" evidence="1">
    <location>
        <begin position="191"/>
        <end position="202"/>
    </location>
</feature>
<dbReference type="EMBL" id="MU853815">
    <property type="protein sequence ID" value="KAK3939196.1"/>
    <property type="molecule type" value="Genomic_DNA"/>
</dbReference>
<feature type="compositionally biased region" description="Pro residues" evidence="1">
    <location>
        <begin position="403"/>
        <end position="413"/>
    </location>
</feature>
<feature type="compositionally biased region" description="Basic and acidic residues" evidence="1">
    <location>
        <begin position="463"/>
        <end position="476"/>
    </location>
</feature>
<feature type="compositionally biased region" description="Polar residues" evidence="1">
    <location>
        <begin position="346"/>
        <end position="367"/>
    </location>
</feature>
<sequence>MGCSSSKDADNSDSPEERKRNVQGFLAHGVHGVDERTKIALGMSGIMIHDNGQSEAPLNSAPSAHQVQQPRRPQGQQQQIELYEHTRRPQVQQPRRPQVQQPRRPQVQQQQLPGLTIQQRYVFTLQRARLFPEETAQETRDTTSQEARERANQRARNRSGQSRQRQRPQWQHQRLCESTPQQRNEMLDGLTRQQRPQDQGPSGNAAPPVPASQINAPRHAGVSSRSGPSPTYSQVIAPARQQAARPRVQQPSEPQLQQPQPYKRLTKQQVERWYKRALRRAEDGSGQSQQQQPPQSQHQRLCESTPQQRDELPDGLTLQQRSQDRGPSGNAAPPAPASQINALQHVGVSSRSGPSPAHSQVPASTRQLPAPPAHTRPTGSSTGTSSNSTRTRARSLRVATEVIPPPAPSPPDISPISETDLDYRILPDHENFLPEELPTTNQIKSAPDRRGGVPKRNVGRPQKRSERKVDCGPRWN</sequence>
<keyword evidence="3" id="KW-1185">Reference proteome</keyword>
<feature type="compositionally biased region" description="Low complexity" evidence="1">
    <location>
        <begin position="158"/>
        <end position="173"/>
    </location>
</feature>
<evidence type="ECO:0000313" key="3">
    <source>
        <dbReference type="Proteomes" id="UP001303473"/>
    </source>
</evidence>
<feature type="compositionally biased region" description="Basic and acidic residues" evidence="1">
    <location>
        <begin position="421"/>
        <end position="432"/>
    </location>
</feature>